<feature type="transmembrane region" description="Helical" evidence="5">
    <location>
        <begin position="27"/>
        <end position="46"/>
    </location>
</feature>
<gene>
    <name evidence="6" type="ORF">DBV05_g9736</name>
</gene>
<dbReference type="EMBL" id="VCHE01000097">
    <property type="protein sequence ID" value="KAB2571596.1"/>
    <property type="molecule type" value="Genomic_DNA"/>
</dbReference>
<evidence type="ECO:0000256" key="3">
    <source>
        <dbReference type="ARBA" id="ARBA00022989"/>
    </source>
</evidence>
<proteinExistence type="predicted"/>
<keyword evidence="3 5" id="KW-1133">Transmembrane helix</keyword>
<dbReference type="PANTHER" id="PTHR23423">
    <property type="entry name" value="ORGANIC SOLUTE TRANSPORTER-RELATED"/>
    <property type="match status" value="1"/>
</dbReference>
<evidence type="ECO:0000256" key="2">
    <source>
        <dbReference type="ARBA" id="ARBA00022692"/>
    </source>
</evidence>
<comment type="caution">
    <text evidence="6">The sequence shown here is derived from an EMBL/GenBank/DDBJ whole genome shotgun (WGS) entry which is preliminary data.</text>
</comment>
<dbReference type="GO" id="GO:0016020">
    <property type="term" value="C:membrane"/>
    <property type="evidence" value="ECO:0007669"/>
    <property type="project" value="UniProtKB-SubCell"/>
</dbReference>
<evidence type="ECO:0000313" key="7">
    <source>
        <dbReference type="Proteomes" id="UP000325902"/>
    </source>
</evidence>
<dbReference type="Pfam" id="PF03619">
    <property type="entry name" value="Solute_trans_a"/>
    <property type="match status" value="1"/>
</dbReference>
<reference evidence="6 7" key="1">
    <citation type="journal article" date="2019" name="Sci. Rep.">
        <title>A multi-omics analysis of the grapevine pathogen Lasiodiplodia theobromae reveals that temperature affects the expression of virulence- and pathogenicity-related genes.</title>
        <authorList>
            <person name="Felix C."/>
            <person name="Meneses R."/>
            <person name="Goncalves M.F.M."/>
            <person name="Tilleman L."/>
            <person name="Duarte A.S."/>
            <person name="Jorrin-Novo J.V."/>
            <person name="Van de Peer Y."/>
            <person name="Deforce D."/>
            <person name="Van Nieuwerburgh F."/>
            <person name="Esteves A.C."/>
            <person name="Alves A."/>
        </authorList>
    </citation>
    <scope>NUCLEOTIDE SEQUENCE [LARGE SCALE GENOMIC DNA]</scope>
    <source>
        <strain evidence="6 7">LA-SOL3</strain>
    </source>
</reference>
<evidence type="ECO:0000256" key="4">
    <source>
        <dbReference type="ARBA" id="ARBA00023136"/>
    </source>
</evidence>
<feature type="transmembrane region" description="Helical" evidence="5">
    <location>
        <begin position="203"/>
        <end position="225"/>
    </location>
</feature>
<evidence type="ECO:0000256" key="1">
    <source>
        <dbReference type="ARBA" id="ARBA00004141"/>
    </source>
</evidence>
<dbReference type="AlphaFoldDB" id="A0A5N5D1S9"/>
<dbReference type="InterPro" id="IPR005178">
    <property type="entry name" value="Ostalpha/TMEM184C"/>
</dbReference>
<comment type="subcellular location">
    <subcellularLocation>
        <location evidence="1">Membrane</location>
        <topology evidence="1">Multi-pass membrane protein</topology>
    </subcellularLocation>
</comment>
<accession>A0A5N5D1S9</accession>
<dbReference type="OrthoDB" id="5348404at2759"/>
<protein>
    <submittedName>
        <fullName evidence="6">Protein LAZ1-like protein 1</fullName>
    </submittedName>
</protein>
<feature type="transmembrane region" description="Helical" evidence="5">
    <location>
        <begin position="281"/>
        <end position="303"/>
    </location>
</feature>
<feature type="transmembrane region" description="Helical" evidence="5">
    <location>
        <begin position="237"/>
        <end position="261"/>
    </location>
</feature>
<keyword evidence="4 5" id="KW-0472">Membrane</keyword>
<organism evidence="6 7">
    <name type="scientific">Lasiodiplodia theobromae</name>
    <dbReference type="NCBI Taxonomy" id="45133"/>
    <lineage>
        <taxon>Eukaryota</taxon>
        <taxon>Fungi</taxon>
        <taxon>Dikarya</taxon>
        <taxon>Ascomycota</taxon>
        <taxon>Pezizomycotina</taxon>
        <taxon>Dothideomycetes</taxon>
        <taxon>Dothideomycetes incertae sedis</taxon>
        <taxon>Botryosphaeriales</taxon>
        <taxon>Botryosphaeriaceae</taxon>
        <taxon>Lasiodiplodia</taxon>
    </lineage>
</organism>
<dbReference type="Proteomes" id="UP000325902">
    <property type="component" value="Unassembled WGS sequence"/>
</dbReference>
<feature type="transmembrane region" description="Helical" evidence="5">
    <location>
        <begin position="66"/>
        <end position="84"/>
    </location>
</feature>
<feature type="transmembrane region" description="Helical" evidence="5">
    <location>
        <begin position="158"/>
        <end position="183"/>
    </location>
</feature>
<keyword evidence="2 5" id="KW-0812">Transmembrane</keyword>
<evidence type="ECO:0000313" key="6">
    <source>
        <dbReference type="EMBL" id="KAB2571596.1"/>
    </source>
</evidence>
<dbReference type="SMART" id="SM01417">
    <property type="entry name" value="Solute_trans_a"/>
    <property type="match status" value="1"/>
</dbReference>
<evidence type="ECO:0000256" key="5">
    <source>
        <dbReference type="SAM" id="Phobius"/>
    </source>
</evidence>
<name>A0A5N5D1S9_9PEZI</name>
<sequence length="390" mass="44353">MGKCGPSKLDLPLVEEDSIGGFTFHQFSIALAAAFTIAAGVLSFYLIFRHITNYNKPLEQKQNVRIIFMVPVYGLTSCLAIKYYEHHVYLEAVHQLYEALVLASFFVLLCRYMAPTTQELEERFKEIEPRSWIPPIKWLNMCTGGKGRGPFRTPRSGVTYIHVITIGVFQYSVVKLCTTLITFITEATDTYCAESKSTSHAAIWVKAIQIISLIIAMIFLMQFYLQFKESLRHHNPFLKFLAIKFVVFLSYVQTFILNQLTTGDSPTMKPSSKISYQSLDIGIPNMVLCIEMAIAAIIHLWAYPWRGYRDAGIENPMQVLSESATELTDREGGSADEIDSSPKSFMAKPTSLGSALRIFADAMNFWDIMKEVAYSIHWLFVEKKRQPHPF</sequence>
<keyword evidence="7" id="KW-1185">Reference proteome</keyword>
<feature type="transmembrane region" description="Helical" evidence="5">
    <location>
        <begin position="96"/>
        <end position="114"/>
    </location>
</feature>